<dbReference type="RefSeq" id="YP_009445855.1">
    <property type="nucleotide sequence ID" value="NC_036429.1"/>
</dbReference>
<dbReference type="EMBL" id="MF766257">
    <property type="protein sequence ID" value="ATX68763.1"/>
    <property type="molecule type" value="Genomic_DNA"/>
</dbReference>
<keyword evidence="7 12" id="KW-0375">Hydrogen ion transport</keyword>
<evidence type="ECO:0000313" key="13">
    <source>
        <dbReference type="EMBL" id="ATX68763.1"/>
    </source>
</evidence>
<dbReference type="GeneID" id="35117427"/>
<evidence type="ECO:0000256" key="4">
    <source>
        <dbReference type="ARBA" id="ARBA00022448"/>
    </source>
</evidence>
<keyword evidence="5 12" id="KW-0138">CF(0)</keyword>
<comment type="subcellular location">
    <subcellularLocation>
        <location evidence="1 12">Mitochondrion membrane</location>
        <topology evidence="1 12">Single-pass membrane protein</topology>
    </subcellularLocation>
</comment>
<evidence type="ECO:0000256" key="9">
    <source>
        <dbReference type="ARBA" id="ARBA00023065"/>
    </source>
</evidence>
<protein>
    <recommendedName>
        <fullName evidence="12">ATP synthase complex subunit 8</fullName>
    </recommendedName>
</protein>
<keyword evidence="8" id="KW-1133">Transmembrane helix</keyword>
<comment type="similarity">
    <text evidence="2 12">Belongs to the ATPase protein 8 family.</text>
</comment>
<keyword evidence="6 12" id="KW-0812">Transmembrane</keyword>
<accession>A0A343RBC0</accession>
<evidence type="ECO:0000256" key="6">
    <source>
        <dbReference type="ARBA" id="ARBA00022692"/>
    </source>
</evidence>
<dbReference type="GO" id="GO:0031966">
    <property type="term" value="C:mitochondrial membrane"/>
    <property type="evidence" value="ECO:0007669"/>
    <property type="project" value="UniProtKB-SubCell"/>
</dbReference>
<evidence type="ECO:0000256" key="5">
    <source>
        <dbReference type="ARBA" id="ARBA00022547"/>
    </source>
</evidence>
<dbReference type="GO" id="GO:0015986">
    <property type="term" value="P:proton motive force-driven ATP synthesis"/>
    <property type="evidence" value="ECO:0007669"/>
    <property type="project" value="InterPro"/>
</dbReference>
<keyword evidence="4 12" id="KW-0813">Transport</keyword>
<evidence type="ECO:0000256" key="11">
    <source>
        <dbReference type="ARBA" id="ARBA00023136"/>
    </source>
</evidence>
<evidence type="ECO:0000256" key="7">
    <source>
        <dbReference type="ARBA" id="ARBA00022781"/>
    </source>
</evidence>
<comment type="subunit">
    <text evidence="3">F-type ATPases have 2 components, CF(1) - the catalytic core - and CF(0) - the membrane proton channel.</text>
</comment>
<dbReference type="GO" id="GO:0015078">
    <property type="term" value="F:proton transmembrane transporter activity"/>
    <property type="evidence" value="ECO:0007669"/>
    <property type="project" value="InterPro"/>
</dbReference>
<evidence type="ECO:0000256" key="3">
    <source>
        <dbReference type="ARBA" id="ARBA00011291"/>
    </source>
</evidence>
<evidence type="ECO:0000256" key="2">
    <source>
        <dbReference type="ARBA" id="ARBA00008892"/>
    </source>
</evidence>
<dbReference type="AlphaFoldDB" id="A0A343RBC0"/>
<dbReference type="GO" id="GO:0045259">
    <property type="term" value="C:proton-transporting ATP synthase complex"/>
    <property type="evidence" value="ECO:0007669"/>
    <property type="project" value="UniProtKB-KW"/>
</dbReference>
<name>A0A343RBC0_9CRUS</name>
<keyword evidence="10 12" id="KW-0496">Mitochondrion</keyword>
<sequence length="52" mass="6097">MPQMAPTLWLPLFAFLLALLFLTKTLLYFYMLTDHPSTQPTLSPISPTNWKW</sequence>
<evidence type="ECO:0000256" key="10">
    <source>
        <dbReference type="ARBA" id="ARBA00023128"/>
    </source>
</evidence>
<dbReference type="Pfam" id="PF00895">
    <property type="entry name" value="ATP-synt_8"/>
    <property type="match status" value="1"/>
</dbReference>
<evidence type="ECO:0000256" key="8">
    <source>
        <dbReference type="ARBA" id="ARBA00022989"/>
    </source>
</evidence>
<evidence type="ECO:0000256" key="12">
    <source>
        <dbReference type="RuleBase" id="RU003661"/>
    </source>
</evidence>
<keyword evidence="11" id="KW-0472">Membrane</keyword>
<evidence type="ECO:0000256" key="1">
    <source>
        <dbReference type="ARBA" id="ARBA00004304"/>
    </source>
</evidence>
<proteinExistence type="inferred from homology"/>
<keyword evidence="9 12" id="KW-0406">Ion transport</keyword>
<gene>
    <name evidence="13" type="primary">atp8</name>
</gene>
<reference evidence="13" key="1">
    <citation type="submission" date="2017-08" db="EMBL/GenBank/DDBJ databases">
        <title>The complete mitochondrial genome of the deep-sea demersal organism Eurythenes maldoror.</title>
        <authorList>
            <person name="Cheng H."/>
            <person name="Zhang D.-S."/>
            <person name="Lu B."/>
            <person name="Wang C.-S."/>
        </authorList>
    </citation>
    <scope>NUCLEOTIDE SEQUENCE</scope>
    <source>
        <strain evidence="13">Yap-5-1</strain>
    </source>
</reference>
<dbReference type="InterPro" id="IPR001421">
    <property type="entry name" value="ATP8_metazoa"/>
</dbReference>
<organism evidence="13">
    <name type="scientific">Eurythenes maldoror</name>
    <dbReference type="NCBI Taxonomy" id="1836943"/>
    <lineage>
        <taxon>Eukaryota</taxon>
        <taxon>Metazoa</taxon>
        <taxon>Ecdysozoa</taxon>
        <taxon>Arthropoda</taxon>
        <taxon>Crustacea</taxon>
        <taxon>Multicrustacea</taxon>
        <taxon>Malacostraca</taxon>
        <taxon>Eumalacostraca</taxon>
        <taxon>Peracarida</taxon>
        <taxon>Amphipoda</taxon>
        <taxon>Amphilochidea</taxon>
        <taxon>Lysianassida</taxon>
        <taxon>Lysianassidira</taxon>
        <taxon>Lysianassoidea</taxon>
        <taxon>Lysianassidae</taxon>
        <taxon>Eurythenes</taxon>
    </lineage>
</organism>
<geneLocation type="mitochondrion" evidence="13"/>